<proteinExistence type="predicted"/>
<dbReference type="Proteomes" id="UP000286246">
    <property type="component" value="Unassembled WGS sequence"/>
</dbReference>
<dbReference type="OrthoDB" id="702481at2"/>
<evidence type="ECO:0000313" key="2">
    <source>
        <dbReference type="Proteomes" id="UP000286246"/>
    </source>
</evidence>
<accession>A0A420BJY2</accession>
<evidence type="ECO:0008006" key="3">
    <source>
        <dbReference type="Google" id="ProtNLM"/>
    </source>
</evidence>
<sequence>MSKIFKIVFTILLITNNSCSNGQSKQECLDMLDDNLALLEHLLNNDKHVATDFKEMQTTFSNQPYQKENKTKFDESSHFHKGYPPITEYIYPNTFIKLKFDRFNIAHTLDKDYPFTMDFINNIDQAIFKLKKIYFLDGSVRDQEIKVVDKIVSEQLGDQTLVLSGTKPIKSFDYSMETHLNKEVSYEITRTGQRIETSAGSIEVIHCGNGYVRIKTSEPMRHLVRILATDEKGRQLTTVAAEQRNAYKKDDLRVYITNMEQAKALLDKDEITCAEVHQKYSSEILNAELDGMADSLFLTQYFVSDFKKASIVFWDNTKEVKQVYERNSADQTDLRPEDFYEACSCVVAQDKKSELYGLIGLEGNWIIEPKFLELNAQWGTEGLFWGLTDVDKKRVEYVFDKENKKLTKTRK</sequence>
<gene>
    <name evidence="1" type="ORF">DFQ12_1902</name>
</gene>
<dbReference type="EMBL" id="RAPY01000001">
    <property type="protein sequence ID" value="RKE57028.1"/>
    <property type="molecule type" value="Genomic_DNA"/>
</dbReference>
<organism evidence="1 2">
    <name type="scientific">Sphingobacterium detergens</name>
    <dbReference type="NCBI Taxonomy" id="1145106"/>
    <lineage>
        <taxon>Bacteria</taxon>
        <taxon>Pseudomonadati</taxon>
        <taxon>Bacteroidota</taxon>
        <taxon>Sphingobacteriia</taxon>
        <taxon>Sphingobacteriales</taxon>
        <taxon>Sphingobacteriaceae</taxon>
        <taxon>Sphingobacterium</taxon>
    </lineage>
</organism>
<evidence type="ECO:0000313" key="1">
    <source>
        <dbReference type="EMBL" id="RKE57028.1"/>
    </source>
</evidence>
<keyword evidence="2" id="KW-1185">Reference proteome</keyword>
<protein>
    <recommendedName>
        <fullName evidence="3">WG repeat protein</fullName>
    </recommendedName>
</protein>
<comment type="caution">
    <text evidence="1">The sequence shown here is derived from an EMBL/GenBank/DDBJ whole genome shotgun (WGS) entry which is preliminary data.</text>
</comment>
<dbReference type="RefSeq" id="WP_147420368.1">
    <property type="nucleotide sequence ID" value="NZ_RAPY01000001.1"/>
</dbReference>
<name>A0A420BJY2_SPHD1</name>
<reference evidence="1 2" key="1">
    <citation type="submission" date="2018-09" db="EMBL/GenBank/DDBJ databases">
        <title>Genomic Encyclopedia of Type Strains, Phase III (KMG-III): the genomes of soil and plant-associated and newly described type strains.</title>
        <authorList>
            <person name="Whitman W."/>
        </authorList>
    </citation>
    <scope>NUCLEOTIDE SEQUENCE [LARGE SCALE GENOMIC DNA]</scope>
    <source>
        <strain evidence="1 2">CECT 7938</strain>
    </source>
</reference>
<dbReference type="AlphaFoldDB" id="A0A420BJY2"/>